<dbReference type="EMBL" id="MFQW01000001">
    <property type="protein sequence ID" value="OGH86752.1"/>
    <property type="molecule type" value="Genomic_DNA"/>
</dbReference>
<dbReference type="InterPro" id="IPR050834">
    <property type="entry name" value="Glycosyltransf_2"/>
</dbReference>
<dbReference type="InterPro" id="IPR029044">
    <property type="entry name" value="Nucleotide-diphossugar_trans"/>
</dbReference>
<comment type="caution">
    <text evidence="2">The sequence shown here is derived from an EMBL/GenBank/DDBJ whole genome shotgun (WGS) entry which is preliminary data.</text>
</comment>
<dbReference type="Pfam" id="PF00535">
    <property type="entry name" value="Glycos_transf_2"/>
    <property type="match status" value="1"/>
</dbReference>
<reference evidence="2 3" key="1">
    <citation type="journal article" date="2016" name="Nat. Commun.">
        <title>Thousands of microbial genomes shed light on interconnected biogeochemical processes in an aquifer system.</title>
        <authorList>
            <person name="Anantharaman K."/>
            <person name="Brown C.T."/>
            <person name="Hug L.A."/>
            <person name="Sharon I."/>
            <person name="Castelle C.J."/>
            <person name="Probst A.J."/>
            <person name="Thomas B.C."/>
            <person name="Singh A."/>
            <person name="Wilkins M.J."/>
            <person name="Karaoz U."/>
            <person name="Brodie E.L."/>
            <person name="Williams K.H."/>
            <person name="Hubbard S.S."/>
            <person name="Banfield J.F."/>
        </authorList>
    </citation>
    <scope>NUCLEOTIDE SEQUENCE [LARGE SCALE GENOMIC DNA]</scope>
</reference>
<accession>A0A1F6NS33</accession>
<evidence type="ECO:0000259" key="1">
    <source>
        <dbReference type="Pfam" id="PF00535"/>
    </source>
</evidence>
<dbReference type="Gene3D" id="3.90.550.10">
    <property type="entry name" value="Spore Coat Polysaccharide Biosynthesis Protein SpsA, Chain A"/>
    <property type="match status" value="1"/>
</dbReference>
<evidence type="ECO:0000313" key="3">
    <source>
        <dbReference type="Proteomes" id="UP000178349"/>
    </source>
</evidence>
<organism evidence="2 3">
    <name type="scientific">Candidatus Magasanikbacteria bacterium RIFOXYC12_FULL_33_11</name>
    <dbReference type="NCBI Taxonomy" id="1798701"/>
    <lineage>
        <taxon>Bacteria</taxon>
        <taxon>Candidatus Magasanikiibacteriota</taxon>
    </lineage>
</organism>
<dbReference type="Proteomes" id="UP000178349">
    <property type="component" value="Unassembled WGS sequence"/>
</dbReference>
<sequence length="235" mass="27791">MPKLVSIIIPVYNRAEIFEKSLLSAIQQNYENKEIIVVDDGSLPAISNFKFQISNDLQIKWFRQDNAGAPSARNKGFRESKGDYVIFWDADIEAEPDMMEKMAKKLDKKQDLSFVYSSFNLGKKKMLAKKFSPIELQKNNYIHTSSLIRREDFPMFDEKLKRFQDWDLWLTMVEKGKKGEWIDEYLFTIISTGGISNWLPKFAYKKPWKYLPWWSEKVGKYENAKKIIIEKHHLE</sequence>
<proteinExistence type="predicted"/>
<protein>
    <recommendedName>
        <fullName evidence="1">Glycosyltransferase 2-like domain-containing protein</fullName>
    </recommendedName>
</protein>
<name>A0A1F6NS33_9BACT</name>
<gene>
    <name evidence="2" type="ORF">A2493_02985</name>
</gene>
<dbReference type="PANTHER" id="PTHR43685:SF2">
    <property type="entry name" value="GLYCOSYLTRANSFERASE 2-LIKE DOMAIN-CONTAINING PROTEIN"/>
    <property type="match status" value="1"/>
</dbReference>
<feature type="domain" description="Glycosyltransferase 2-like" evidence="1">
    <location>
        <begin position="6"/>
        <end position="117"/>
    </location>
</feature>
<dbReference type="PANTHER" id="PTHR43685">
    <property type="entry name" value="GLYCOSYLTRANSFERASE"/>
    <property type="match status" value="1"/>
</dbReference>
<dbReference type="SUPFAM" id="SSF53448">
    <property type="entry name" value="Nucleotide-diphospho-sugar transferases"/>
    <property type="match status" value="1"/>
</dbReference>
<evidence type="ECO:0000313" key="2">
    <source>
        <dbReference type="EMBL" id="OGH86752.1"/>
    </source>
</evidence>
<dbReference type="InterPro" id="IPR001173">
    <property type="entry name" value="Glyco_trans_2-like"/>
</dbReference>
<dbReference type="AlphaFoldDB" id="A0A1F6NS33"/>
<dbReference type="CDD" id="cd00761">
    <property type="entry name" value="Glyco_tranf_GTA_type"/>
    <property type="match status" value="1"/>
</dbReference>